<evidence type="ECO:0000313" key="2">
    <source>
        <dbReference type="Proteomes" id="UP000000245"/>
    </source>
</evidence>
<name>A5FTP0_ACICJ</name>
<keyword evidence="1" id="KW-0614">Plasmid</keyword>
<keyword evidence="2" id="KW-1185">Reference proteome</keyword>
<gene>
    <name evidence="1" type="ordered locus">Acry_3361</name>
</gene>
<protein>
    <submittedName>
        <fullName evidence="1">Uncharacterized protein</fullName>
    </submittedName>
</protein>
<geneLocation type="plasmid" evidence="1 2">
    <name>pACRY02</name>
</geneLocation>
<dbReference type="EMBL" id="CP000690">
    <property type="protein sequence ID" value="ABQ28972.1"/>
    <property type="molecule type" value="Genomic_DNA"/>
</dbReference>
<evidence type="ECO:0000313" key="1">
    <source>
        <dbReference type="EMBL" id="ABQ28972.1"/>
    </source>
</evidence>
<dbReference type="HOGENOM" id="CLU_1754863_0_0_5"/>
<reference evidence="1 2" key="1">
    <citation type="submission" date="2007-05" db="EMBL/GenBank/DDBJ databases">
        <title>Complete sequence of plasmid2 pACRY02 of Acidiphilium cryptum JF-5.</title>
        <authorList>
            <consortium name="US DOE Joint Genome Institute"/>
            <person name="Copeland A."/>
            <person name="Lucas S."/>
            <person name="Lapidus A."/>
            <person name="Barry K."/>
            <person name="Detter J.C."/>
            <person name="Glavina del Rio T."/>
            <person name="Hammon N."/>
            <person name="Israni S."/>
            <person name="Dalin E."/>
            <person name="Tice H."/>
            <person name="Pitluck S."/>
            <person name="Sims D."/>
            <person name="Brettin T."/>
            <person name="Bruce D."/>
            <person name="Han C."/>
            <person name="Schmutz J."/>
            <person name="Larimer F."/>
            <person name="Land M."/>
            <person name="Hauser L."/>
            <person name="Kyrpides N."/>
            <person name="Kim E."/>
            <person name="Magnuson T."/>
            <person name="Richardson P."/>
        </authorList>
    </citation>
    <scope>NUCLEOTIDE SEQUENCE [LARGE SCALE GENOMIC DNA]</scope>
    <source>
        <strain evidence="2">JF-5</strain>
        <plasmid evidence="2">Plasmid pACRY02</plasmid>
    </source>
</reference>
<dbReference type="RefSeq" id="WP_011930682.1">
    <property type="nucleotide sequence ID" value="NC_009468.1"/>
</dbReference>
<sequence length="148" mass="15653">MLRPLLRQVEDAKVLSSDACGAEGISICLTDARDTETGAPFIACRLNEGGVVAVSGYGMIFVAPPWRGLGLGAELSLYSRMLEDDDGHGAHLYSPGGLAAAISGYELGCRIGADLGYHDRLADVMIDAGLMRRRYGLDRPRGSPSPEA</sequence>
<dbReference type="KEGG" id="acr:Acry_3361"/>
<dbReference type="Proteomes" id="UP000000245">
    <property type="component" value="Plasmid pACRY02"/>
</dbReference>
<organism evidence="1 2">
    <name type="scientific">Acidiphilium cryptum (strain JF-5)</name>
    <dbReference type="NCBI Taxonomy" id="349163"/>
    <lineage>
        <taxon>Bacteria</taxon>
        <taxon>Pseudomonadati</taxon>
        <taxon>Pseudomonadota</taxon>
        <taxon>Alphaproteobacteria</taxon>
        <taxon>Acetobacterales</taxon>
        <taxon>Acidocellaceae</taxon>
        <taxon>Acidiphilium</taxon>
    </lineage>
</organism>
<proteinExistence type="predicted"/>
<accession>A5FTP0</accession>
<dbReference type="AlphaFoldDB" id="A5FTP0"/>